<dbReference type="GO" id="GO:0005829">
    <property type="term" value="C:cytosol"/>
    <property type="evidence" value="ECO:0007669"/>
    <property type="project" value="TreeGrafter"/>
</dbReference>
<dbReference type="Pfam" id="PF00627">
    <property type="entry name" value="UBA"/>
    <property type="match status" value="2"/>
</dbReference>
<feature type="region of interest" description="Disordered" evidence="6">
    <location>
        <begin position="641"/>
        <end position="662"/>
    </location>
</feature>
<dbReference type="CDD" id="cd14270">
    <property type="entry name" value="UBA"/>
    <property type="match status" value="1"/>
</dbReference>
<keyword evidence="9" id="KW-1185">Reference proteome</keyword>
<dbReference type="InterPro" id="IPR051982">
    <property type="entry name" value="CiliaryAsmbly_MitoImport"/>
</dbReference>
<evidence type="ECO:0000313" key="8">
    <source>
        <dbReference type="EMBL" id="KAJ3255316.1"/>
    </source>
</evidence>
<feature type="domain" description="UBA" evidence="7">
    <location>
        <begin position="307"/>
        <end position="347"/>
    </location>
</feature>
<dbReference type="SUPFAM" id="SSF48452">
    <property type="entry name" value="TPR-like"/>
    <property type="match status" value="1"/>
</dbReference>
<dbReference type="PROSITE" id="PS50005">
    <property type="entry name" value="TPR"/>
    <property type="match status" value="1"/>
</dbReference>
<dbReference type="InterPro" id="IPR015940">
    <property type="entry name" value="UBA"/>
</dbReference>
<dbReference type="Gene3D" id="1.10.8.10">
    <property type="entry name" value="DNA helicase RuvA subunit, C-terminal domain"/>
    <property type="match status" value="2"/>
</dbReference>
<evidence type="ECO:0000256" key="2">
    <source>
        <dbReference type="ARBA" id="ARBA00022490"/>
    </source>
</evidence>
<keyword evidence="4 5" id="KW-0802">TPR repeat</keyword>
<dbReference type="PANTHER" id="PTHR45984">
    <property type="entry name" value="RNA (RNA) POLYMERASE II ASSOCIATED PROTEIN HOMOLOG"/>
    <property type="match status" value="1"/>
</dbReference>
<keyword evidence="3" id="KW-0677">Repeat</keyword>
<dbReference type="PROSITE" id="PS50030">
    <property type="entry name" value="UBA"/>
    <property type="match status" value="2"/>
</dbReference>
<feature type="region of interest" description="Disordered" evidence="6">
    <location>
        <begin position="1"/>
        <end position="55"/>
    </location>
</feature>
<evidence type="ECO:0000256" key="3">
    <source>
        <dbReference type="ARBA" id="ARBA00022737"/>
    </source>
</evidence>
<proteinExistence type="predicted"/>
<sequence length="662" mass="72586">MSSYAATKPINTSGSGINPAQFTPVSNFLNSNTPPNTQQIQTPPINTQKNSLQNPMKPVPAAQVNLTTMQNQMLLNMENSMKSNTVQKPSITGNKTTGQDLNTLKWNNSNQLPMNQMNKPTTQIPVSSVKNSPQNPQTLINQTAGLGNVSTGLSNNPNNFPLGKPSNAKSENEWQGFDIFNDNFAAQPSKNVQPPASKQLDIFDLEYLGSAAAPKPDSTFNESKENLLGVLALPVDHSPKKPPAEISNPPPAATINVQKEDELVGQLVKMGFGAKESKMALSDTNNNLERAVELLCNPPSQRKPSFEYPSEDVARLQAMGFKPEQSKIALMEANGDVEKAIDILVHQKFTRKVSFSAEVPSKGETKVDAAKIVDTASSIGKSMFNSAKSVLAFSKKKVEEVLDTIAKEKDERGYSDRTEDELEWARSKYKDQVASKSPEQYEPIQKTPKQSPVRMPGFEDEDEVDIPLEKKRTSSTQRSPSNTLLETGALNKSESIKPNPPQTQNLKPIKEDILASQAQIDLSNTHKNLGNELFKKGQFGDAEQKYCDAIKDLPEGHSLTFILFNNRAAARLKTGDYKGAISDCDLVFNRDPQDVKCLLRRANAWEALEQWEKAKDDYKKILAIDPNTKGVSLAIARCTSASQPKEPAAAAPKETIPVSKPV</sequence>
<dbReference type="SMART" id="SM00028">
    <property type="entry name" value="TPR"/>
    <property type="match status" value="3"/>
</dbReference>
<dbReference type="SUPFAM" id="SSF46934">
    <property type="entry name" value="UBA-like"/>
    <property type="match status" value="2"/>
</dbReference>
<feature type="domain" description="UBA" evidence="7">
    <location>
        <begin position="258"/>
        <end position="298"/>
    </location>
</feature>
<dbReference type="InterPro" id="IPR019734">
    <property type="entry name" value="TPR_rpt"/>
</dbReference>
<name>A0AAD5UHP6_9FUNG</name>
<reference evidence="8" key="1">
    <citation type="submission" date="2020-05" db="EMBL/GenBank/DDBJ databases">
        <title>Phylogenomic resolution of chytrid fungi.</title>
        <authorList>
            <person name="Stajich J.E."/>
            <person name="Amses K."/>
            <person name="Simmons R."/>
            <person name="Seto K."/>
            <person name="Myers J."/>
            <person name="Bonds A."/>
            <person name="Quandt C.A."/>
            <person name="Barry K."/>
            <person name="Liu P."/>
            <person name="Grigoriev I."/>
            <person name="Longcore J.E."/>
            <person name="James T.Y."/>
        </authorList>
    </citation>
    <scope>NUCLEOTIDE SEQUENCE</scope>
    <source>
        <strain evidence="8">PLAUS21</strain>
    </source>
</reference>
<evidence type="ECO:0000256" key="5">
    <source>
        <dbReference type="PROSITE-ProRule" id="PRU00339"/>
    </source>
</evidence>
<dbReference type="Pfam" id="PF07719">
    <property type="entry name" value="TPR_2"/>
    <property type="match status" value="1"/>
</dbReference>
<evidence type="ECO:0000256" key="6">
    <source>
        <dbReference type="SAM" id="MobiDB-lite"/>
    </source>
</evidence>
<dbReference type="Gene3D" id="1.25.40.10">
    <property type="entry name" value="Tetratricopeptide repeat domain"/>
    <property type="match status" value="1"/>
</dbReference>
<evidence type="ECO:0000256" key="4">
    <source>
        <dbReference type="ARBA" id="ARBA00022803"/>
    </source>
</evidence>
<feature type="compositionally biased region" description="Low complexity" evidence="6">
    <location>
        <begin position="644"/>
        <end position="654"/>
    </location>
</feature>
<feature type="compositionally biased region" description="Polar residues" evidence="6">
    <location>
        <begin position="474"/>
        <end position="493"/>
    </location>
</feature>
<organism evidence="8 9">
    <name type="scientific">Boothiomyces macroporosus</name>
    <dbReference type="NCBI Taxonomy" id="261099"/>
    <lineage>
        <taxon>Eukaryota</taxon>
        <taxon>Fungi</taxon>
        <taxon>Fungi incertae sedis</taxon>
        <taxon>Chytridiomycota</taxon>
        <taxon>Chytridiomycota incertae sedis</taxon>
        <taxon>Chytridiomycetes</taxon>
        <taxon>Rhizophydiales</taxon>
        <taxon>Terramycetaceae</taxon>
        <taxon>Boothiomyces</taxon>
    </lineage>
</organism>
<comment type="subcellular location">
    <subcellularLocation>
        <location evidence="1">Cytoplasm</location>
    </subcellularLocation>
</comment>
<dbReference type="GO" id="GO:0006626">
    <property type="term" value="P:protein targeting to mitochondrion"/>
    <property type="evidence" value="ECO:0007669"/>
    <property type="project" value="TreeGrafter"/>
</dbReference>
<dbReference type="InterPro" id="IPR013105">
    <property type="entry name" value="TPR_2"/>
</dbReference>
<protein>
    <submittedName>
        <fullName evidence="8">Sperm associated antigen 1</fullName>
    </submittedName>
</protein>
<feature type="compositionally biased region" description="Low complexity" evidence="6">
    <location>
        <begin position="30"/>
        <end position="48"/>
    </location>
</feature>
<feature type="compositionally biased region" description="Polar residues" evidence="6">
    <location>
        <begin position="1"/>
        <end position="29"/>
    </location>
</feature>
<dbReference type="GO" id="GO:0005739">
    <property type="term" value="C:mitochondrion"/>
    <property type="evidence" value="ECO:0007669"/>
    <property type="project" value="TreeGrafter"/>
</dbReference>
<evidence type="ECO:0000256" key="1">
    <source>
        <dbReference type="ARBA" id="ARBA00004496"/>
    </source>
</evidence>
<evidence type="ECO:0000259" key="7">
    <source>
        <dbReference type="PROSITE" id="PS50030"/>
    </source>
</evidence>
<feature type="repeat" description="TPR" evidence="5">
    <location>
        <begin position="595"/>
        <end position="628"/>
    </location>
</feature>
<dbReference type="GO" id="GO:0031072">
    <property type="term" value="F:heat shock protein binding"/>
    <property type="evidence" value="ECO:0007669"/>
    <property type="project" value="TreeGrafter"/>
</dbReference>
<dbReference type="EMBL" id="JADGKB010000068">
    <property type="protein sequence ID" value="KAJ3255316.1"/>
    <property type="molecule type" value="Genomic_DNA"/>
</dbReference>
<dbReference type="AlphaFoldDB" id="A0AAD5UHP6"/>
<dbReference type="InterPro" id="IPR009060">
    <property type="entry name" value="UBA-like_sf"/>
</dbReference>
<gene>
    <name evidence="8" type="primary">SPAG1_2</name>
    <name evidence="8" type="ORF">HK103_006339</name>
</gene>
<comment type="caution">
    <text evidence="8">The sequence shown here is derived from an EMBL/GenBank/DDBJ whole genome shotgun (WGS) entry which is preliminary data.</text>
</comment>
<dbReference type="Proteomes" id="UP001210925">
    <property type="component" value="Unassembled WGS sequence"/>
</dbReference>
<dbReference type="InterPro" id="IPR011990">
    <property type="entry name" value="TPR-like_helical_dom_sf"/>
</dbReference>
<dbReference type="PANTHER" id="PTHR45984:SF1">
    <property type="entry name" value="SPAG1 AXONEMAL DYNEIN ASSEMBLY FACTOR"/>
    <property type="match status" value="1"/>
</dbReference>
<accession>A0AAD5UHP6</accession>
<keyword evidence="2" id="KW-0963">Cytoplasm</keyword>
<dbReference type="SMART" id="SM00165">
    <property type="entry name" value="UBA"/>
    <property type="match status" value="2"/>
</dbReference>
<feature type="region of interest" description="Disordered" evidence="6">
    <location>
        <begin position="429"/>
        <end position="506"/>
    </location>
</feature>
<evidence type="ECO:0000313" key="9">
    <source>
        <dbReference type="Proteomes" id="UP001210925"/>
    </source>
</evidence>